<dbReference type="Pfam" id="PF09234">
    <property type="entry name" value="DUF1963"/>
    <property type="match status" value="1"/>
</dbReference>
<dbReference type="InterPro" id="IPR015315">
    <property type="entry name" value="DUF1963"/>
</dbReference>
<dbReference type="GeneID" id="14886961"/>
<evidence type="ECO:0000313" key="1">
    <source>
        <dbReference type="EMBL" id="ELP87987.1"/>
    </source>
</evidence>
<dbReference type="PANTHER" id="PTHR36436">
    <property type="entry name" value="SLL5081 PROTEIN"/>
    <property type="match status" value="1"/>
</dbReference>
<dbReference type="RefSeq" id="XP_004254758.1">
    <property type="nucleotide sequence ID" value="XM_004254710.1"/>
</dbReference>
<keyword evidence="2" id="KW-1185">Reference proteome</keyword>
<organism evidence="1 2">
    <name type="scientific">Entamoeba invadens IP1</name>
    <dbReference type="NCBI Taxonomy" id="370355"/>
    <lineage>
        <taxon>Eukaryota</taxon>
        <taxon>Amoebozoa</taxon>
        <taxon>Evosea</taxon>
        <taxon>Archamoebae</taxon>
        <taxon>Mastigamoebida</taxon>
        <taxon>Entamoebidae</taxon>
        <taxon>Entamoeba</taxon>
    </lineage>
</organism>
<dbReference type="OMA" id="DETFKIC"/>
<dbReference type="Proteomes" id="UP000014680">
    <property type="component" value="Unassembled WGS sequence"/>
</dbReference>
<dbReference type="InterPro" id="IPR035948">
    <property type="entry name" value="YwqG-like_sf"/>
</dbReference>
<reference evidence="1 2" key="1">
    <citation type="submission" date="2012-10" db="EMBL/GenBank/DDBJ databases">
        <authorList>
            <person name="Zafar N."/>
            <person name="Inman J."/>
            <person name="Hall N."/>
            <person name="Lorenzi H."/>
            <person name="Caler E."/>
        </authorList>
    </citation>
    <scope>NUCLEOTIDE SEQUENCE [LARGE SCALE GENOMIC DNA]</scope>
    <source>
        <strain evidence="1 2">IP1</strain>
    </source>
</reference>
<proteinExistence type="predicted"/>
<sequence>MSDNESSSEHLEVNGAEVMPPDMHTIKEEVINKVFADIIEKYKKSCVALSLVLDNKLSPINSCVGGIPYFPKNMKYPQNDEGELMVLLAQINYSEMPHLDNFPQSGILQFFINPADDYGMESYKLIYHKDVDEKLQQKLPAKVDKIRKEALEESTVPFSAAFKLIGTISETVYINPDESDQVYEKLALKYSVDKNNLSFEMSCDDRMTKLLSHYGGNPSILQCDPREGENKKKTVPLLELDSVSYSKDEERAKESKDETFKICWGDVGIGMFFIEPDKLKNLDFSDTLYSYDSC</sequence>
<dbReference type="KEGG" id="eiv:EIN_418860"/>
<dbReference type="SUPFAM" id="SSF103032">
    <property type="entry name" value="Hypothetical protein YwqG"/>
    <property type="match status" value="1"/>
</dbReference>
<evidence type="ECO:0000313" key="2">
    <source>
        <dbReference type="Proteomes" id="UP000014680"/>
    </source>
</evidence>
<accession>A0A0A1U543</accession>
<evidence type="ECO:0008006" key="3">
    <source>
        <dbReference type="Google" id="ProtNLM"/>
    </source>
</evidence>
<dbReference type="PANTHER" id="PTHR36436:SF6">
    <property type="entry name" value="SLL5081 PROTEIN"/>
    <property type="match status" value="1"/>
</dbReference>
<dbReference type="Gene3D" id="2.30.320.10">
    <property type="entry name" value="YwqG-like"/>
    <property type="match status" value="1"/>
</dbReference>
<dbReference type="VEuPathDB" id="AmoebaDB:EIN_418860"/>
<gene>
    <name evidence="1" type="ORF">EIN_418860</name>
</gene>
<dbReference type="OrthoDB" id="24953at2759"/>
<protein>
    <recommendedName>
        <fullName evidence="3">DUF1963 domain-containing protein</fullName>
    </recommendedName>
</protein>
<dbReference type="AlphaFoldDB" id="A0A0A1U543"/>
<dbReference type="EMBL" id="KB206772">
    <property type="protein sequence ID" value="ELP87987.1"/>
    <property type="molecule type" value="Genomic_DNA"/>
</dbReference>
<name>A0A0A1U543_ENTIV</name>